<dbReference type="EMBL" id="CM046129">
    <property type="protein sequence ID" value="KAI8433684.1"/>
    <property type="molecule type" value="Genomic_DNA"/>
</dbReference>
<evidence type="ECO:0000313" key="2">
    <source>
        <dbReference type="Proteomes" id="UP001064048"/>
    </source>
</evidence>
<reference evidence="1 2" key="1">
    <citation type="journal article" date="2022" name="Genome Biol. Evol.">
        <title>The Spruce Budworm Genome: Reconstructing the Evolutionary History of Antifreeze Proteins.</title>
        <authorList>
            <person name="Beliveau C."/>
            <person name="Gagne P."/>
            <person name="Picq S."/>
            <person name="Vernygora O."/>
            <person name="Keeling C.I."/>
            <person name="Pinkney K."/>
            <person name="Doucet D."/>
            <person name="Wen F."/>
            <person name="Johnston J.S."/>
            <person name="Maaroufi H."/>
            <person name="Boyle B."/>
            <person name="Laroche J."/>
            <person name="Dewar K."/>
            <person name="Juretic N."/>
            <person name="Blackburn G."/>
            <person name="Nisole A."/>
            <person name="Brunet B."/>
            <person name="Brandao M."/>
            <person name="Lumley L."/>
            <person name="Duan J."/>
            <person name="Quan G."/>
            <person name="Lucarotti C.J."/>
            <person name="Roe A.D."/>
            <person name="Sperling F.A.H."/>
            <person name="Levesque R.C."/>
            <person name="Cusson M."/>
        </authorList>
    </citation>
    <scope>NUCLEOTIDE SEQUENCE [LARGE SCALE GENOMIC DNA]</scope>
    <source>
        <strain evidence="1">Glfc:IPQL:Cfum</strain>
    </source>
</reference>
<keyword evidence="2" id="KW-1185">Reference proteome</keyword>
<proteinExistence type="predicted"/>
<protein>
    <submittedName>
        <fullName evidence="1">Uncharacterized protein</fullName>
    </submittedName>
</protein>
<gene>
    <name evidence="1" type="ORF">MSG28_015682</name>
</gene>
<dbReference type="Proteomes" id="UP001064048">
    <property type="component" value="Chromosome 29"/>
</dbReference>
<accession>A0ACC0KB35</accession>
<comment type="caution">
    <text evidence="1">The sequence shown here is derived from an EMBL/GenBank/DDBJ whole genome shotgun (WGS) entry which is preliminary data.</text>
</comment>
<name>A0ACC0KB35_CHOFU</name>
<organism evidence="1 2">
    <name type="scientific">Choristoneura fumiferana</name>
    <name type="common">Spruce budworm moth</name>
    <name type="synonym">Archips fumiferana</name>
    <dbReference type="NCBI Taxonomy" id="7141"/>
    <lineage>
        <taxon>Eukaryota</taxon>
        <taxon>Metazoa</taxon>
        <taxon>Ecdysozoa</taxon>
        <taxon>Arthropoda</taxon>
        <taxon>Hexapoda</taxon>
        <taxon>Insecta</taxon>
        <taxon>Pterygota</taxon>
        <taxon>Neoptera</taxon>
        <taxon>Endopterygota</taxon>
        <taxon>Lepidoptera</taxon>
        <taxon>Glossata</taxon>
        <taxon>Ditrysia</taxon>
        <taxon>Tortricoidea</taxon>
        <taxon>Tortricidae</taxon>
        <taxon>Tortricinae</taxon>
        <taxon>Choristoneura</taxon>
    </lineage>
</organism>
<sequence>MADAVRIRGSRRKFIVDKPIVNLTPAQKEYFVRLLWLMKNLKNGSDPNLGPNNPELMQKLAQGGFYYDDGLNEKSENGSSTKHSGYYYHGSQSYNIQNNSESGHTSSVRSKGDENSVKNGNHGESQNDNNNEIGDKISFNENVTPNPSPLEIQEHIEKLKNNDSLGPYIIDGNKSSSRSKSNEIESPHSVENNIRSPHVVQAHESNDPLRSEEIQGPYVVHGGAYDSFSRENAVKNHGNDDTFISNGLPFPYKTGNDKYNSYFKENEQKYDVNNDLHRNNEFQDSYFIRSDEYNSYPIENEFNNYVNNNAFRSNEILNSGEHKSYSRENNIKSSENNDNNRESDLQSESREIQWAYSSQSEEDSNHLTDDFPEVLLRSDEYNDLPDSLMQRSDEQRSLEARGPSYNELDLNVQEPKNGLDSHSTLYDNDNQSNKIRASIEDLLNENNIYQHRYKQKSKYKHRHEYRQRHRQKLKVSSHLPRFIVQPDLSLETIRIIPAPRLTSLVIKMCDISEPNILEVWKKVAKRLNLDSDYTISNIYEVEQLFKIIRTFVTLSKKENFLRMPLNKILVTIRDSIRNERDSRSVEAYKYEDYDDGYNSEESYYSENGLRDPLDSTNFYVDASLEPIEIPSDSLTTFLEYIFETQEDSSADSGHDDNSNSLISDESDAEKLQEFINKYKSAELFPNLSSSDNDSNDTHISNDLDIDLEDFRDFDDAASKIRNQPEELNQSNLSGDLDSDDSIDDVLPILSDIRSSRSSEELPLIISEDNSYINSSNQSIPEDDILDRVIPGLEVSNEEITPDSLNSDDENGDNGPYSPNSDSSSKSSNVNDSNEHSMLPYTESSTKHESESEDNLNVDISLDISSPSSYPVSSKESISFHTKETSSREDPDVSNNHLNNLIPYVTETEVNKFILPFLEKYSQCRGPIHDEISQKLREINPQKNLDPHQPTNCDNSDVLLKVWTILTGLLGPDGKSVKVPDAVQIKYALTLIKKSLQEDPAKNLATSIKLQNLENELAQNNDIILNDKRPLRNLLDTDPIKNDLSSNMLFRYDLPSNIKPSCKAAFLNLIDLAQEAYVNMAKSPVCTDAKADPLVQNTGGFAYYVPSGGLHHNPYYSPLINPSEEALKKVTEYLKDPKNHNLNNVFKLLQKLQQNPYFQPKSKNDALNYNQNHAPNNALGFDWNYIDLTNHFSPLHGDFNINLEHAKDIANKLNAQNMYKNVKPDATESNLKELNSQPTPADASNLPYSGSVLIKSPNKQMPQGGLPEIQYIPDENGDNKDVPNFINPQQLQNSWYQPNPIGYTYFNPYQNQANIELNEKLKALEYHNNRGDNFNNNNNYYPGGLNYPNNKIQNIYQNTLPNEKNPIGFPWPYKLNNNLVLDKQPHDANGVTNGAKLETNIRPKGQVELTYLLKRKRPLIYQPFYFVKYRLPYDYFIQNLKQMLSLVPDLSTPPTELYKGLIAPSNATEVSPDLASYPKEEIHNLVLKDGALVKAKYIEPNVTDGKDITRDPERDSSEVSFEGDLEHNSEKSKAADGLSHQYQFKNQVKNVSELNLPVPNDAVKNGAVLHRNFYPLRQDNQNLAKVLAALGLQNMLVKDPNLAVPSQINPQNTLENPTSYHQEIPLHNFENQPPVFHQIYSPYKDIQQAASNALNPPYVANNQVSQRNPYVVGSPATPIHNPPQYIQANPYQLETPSAKPGYQFIRPPYRVANTVHPIQSPYTIGTQAALGLNNKLLGNSLTNNNLYKFRQTRRILGGYLNLNQYGYNRPGLYPNGPGNPYFNVLGNQGIIGQPGIGGLGNQLDSGLGLGQVGQPSLYVQPPYFG</sequence>
<evidence type="ECO:0000313" key="1">
    <source>
        <dbReference type="EMBL" id="KAI8433684.1"/>
    </source>
</evidence>